<keyword evidence="3" id="KW-0479">Metal-binding</keyword>
<dbReference type="GO" id="GO:0005634">
    <property type="term" value="C:nucleus"/>
    <property type="evidence" value="ECO:0007669"/>
    <property type="project" value="UniProtKB-SubCell"/>
</dbReference>
<feature type="compositionally biased region" description="Basic and acidic residues" evidence="12">
    <location>
        <begin position="431"/>
        <end position="441"/>
    </location>
</feature>
<dbReference type="PANTHER" id="PTHR12802:SF41">
    <property type="entry name" value="BRAHMA ASSOCIATED PROTEIN 155 KDA"/>
    <property type="match status" value="1"/>
</dbReference>
<sequence length="940" mass="102425">MEDKRRDAGNLTVASGEPQTAEPGSSRRRGAPKRKASGLNASNSFATPSKRATREKNSAFSPQIHNGPLTRARQGPSNLGPGASPAAGVKVEEKAPVVSQEVLEKEAERKAIEEWEALEASIEAEFEALRSRDSNAHVVPNHCGWFSWTKVHPLEERALPSFFNGKSQNRTPEMYMEIRNFLMKKFHGNPSVQLEVKDLSEIEVGDLDARQEVLEFLEYWGLINFHPFPPADSAMVDANGYETAQEDSLIEKLYRFERPEWCHPIAQKNNLATPAVMSGLFSESTFAEELVKPEGPAVEYHCNSCSADCSRKRYHCQKQADFDLCTECYSNGKFGSGMSASDFILMEPAELHGAGGGNWTDQETLLLLEALELYKENWNEIAEHVATKTKAQCILHFVQMPIEDSFLDCDDDVDATPKENLDTAINNDDSSVQKEVPETAESKASPVEGKAQTSSGETAKPEDASATKVEENSAKQDAKEDLKVDEDSLKPEAASEVKVTGDRDENLALRALREAFEALGYVSTPESPLSFAEVGNPVMALAGFLARLAGSDVATASACSSLKSLKFESPGMQLALKHCFILEDPPNHKKDPAGSQSVATEMANLDAQKDDKEEEDAKEKKDIAGSHSDPASEVDAGATKELDSPTEPVGQSDRKESLSSELPKDQASVAVKESSEVGKDGKEGETPNPSGGEKDVEMVTDSPSAVKSVESTKANSGSDPAESTKVSRSEDEGSKSLPTDKDETQHPDASVEHEPDNSRVQNGATAENQQKDGNKESCDTADEKDDHNIDKIKRAAISTLSAAAVKAKILADYEEDQIRQLSVLLIEKQLHKLETKLAFFNEIENVTMRVREQLDRSRQRLYHERAQIIAARLGIPPSSSRVPPPMPPNRVQMNIGDLAPRAPTSMLPLRPPLARPMGSLPPNPKVGGLGSAPQSGQAYR</sequence>
<dbReference type="RefSeq" id="XP_031381622.1">
    <property type="nucleotide sequence ID" value="XM_031525762.1"/>
</dbReference>
<reference evidence="18" key="1">
    <citation type="journal article" date="2020" name="Plant Biotechnol. J.">
        <title>The pomegranate (Punica granatum L.) draft genome dissects genetic divergence between soft- and hard-seeded cultivars.</title>
        <authorList>
            <person name="Luo X."/>
            <person name="Li H."/>
            <person name="Wu Z."/>
            <person name="Yao W."/>
            <person name="Zhao P."/>
            <person name="Cao D."/>
            <person name="Yu H."/>
            <person name="Li K."/>
            <person name="Poudel K."/>
            <person name="Zhao D."/>
            <person name="Zhang F."/>
            <person name="Xia X."/>
            <person name="Chen L."/>
            <person name="Wang Q."/>
            <person name="Jing D."/>
            <person name="Cao S."/>
        </authorList>
    </citation>
    <scope>NUCLEOTIDE SEQUENCE [LARGE SCALE GENOMIC DNA]</scope>
    <source>
        <strain evidence="18">cv. Tunisia</strain>
    </source>
</reference>
<evidence type="ECO:0000256" key="9">
    <source>
        <dbReference type="ARBA" id="ARBA00023242"/>
    </source>
</evidence>
<dbReference type="SUPFAM" id="SSF46689">
    <property type="entry name" value="Homeodomain-like"/>
    <property type="match status" value="2"/>
</dbReference>
<feature type="coiled-coil region" evidence="11">
    <location>
        <begin position="105"/>
        <end position="132"/>
    </location>
</feature>
<evidence type="ECO:0000256" key="10">
    <source>
        <dbReference type="PROSITE-ProRule" id="PRU00228"/>
    </source>
</evidence>
<dbReference type="InterPro" id="IPR036388">
    <property type="entry name" value="WH-like_DNA-bd_sf"/>
</dbReference>
<dbReference type="PROSITE" id="PS01357">
    <property type="entry name" value="ZF_ZZ_1"/>
    <property type="match status" value="1"/>
</dbReference>
<evidence type="ECO:0000259" key="17">
    <source>
        <dbReference type="PROSITE" id="PS51294"/>
    </source>
</evidence>
<comment type="subcellular location">
    <subcellularLocation>
        <location evidence="1">Nucleus</location>
    </subcellularLocation>
</comment>
<evidence type="ECO:0000313" key="18">
    <source>
        <dbReference type="Proteomes" id="UP000515151"/>
    </source>
</evidence>
<dbReference type="PROSITE" id="PS50135">
    <property type="entry name" value="ZF_ZZ_2"/>
    <property type="match status" value="1"/>
</dbReference>
<dbReference type="SMART" id="SM00717">
    <property type="entry name" value="SANT"/>
    <property type="match status" value="1"/>
</dbReference>
<keyword evidence="9" id="KW-0539">Nucleus</keyword>
<protein>
    <submittedName>
        <fullName evidence="19">SWI/SNF complex subunit SWI3D isoform X1</fullName>
    </submittedName>
</protein>
<evidence type="ECO:0000256" key="8">
    <source>
        <dbReference type="ARBA" id="ARBA00023163"/>
    </source>
</evidence>
<dbReference type="InterPro" id="IPR007526">
    <property type="entry name" value="SWIRM"/>
</dbReference>
<dbReference type="InterPro" id="IPR000433">
    <property type="entry name" value="Znf_ZZ"/>
</dbReference>
<keyword evidence="5" id="KW-0862">Zinc</keyword>
<keyword evidence="2" id="KW-0217">Developmental protein</keyword>
<organism evidence="18 19">
    <name type="scientific">Punica granatum</name>
    <name type="common">Pomegranate</name>
    <dbReference type="NCBI Taxonomy" id="22663"/>
    <lineage>
        <taxon>Eukaryota</taxon>
        <taxon>Viridiplantae</taxon>
        <taxon>Streptophyta</taxon>
        <taxon>Embryophyta</taxon>
        <taxon>Tracheophyta</taxon>
        <taxon>Spermatophyta</taxon>
        <taxon>Magnoliopsida</taxon>
        <taxon>eudicotyledons</taxon>
        <taxon>Gunneridae</taxon>
        <taxon>Pentapetalae</taxon>
        <taxon>rosids</taxon>
        <taxon>malvids</taxon>
        <taxon>Myrtales</taxon>
        <taxon>Lythraceae</taxon>
        <taxon>Punica</taxon>
    </lineage>
</organism>
<evidence type="ECO:0000256" key="3">
    <source>
        <dbReference type="ARBA" id="ARBA00022723"/>
    </source>
</evidence>
<dbReference type="InterPro" id="IPR017884">
    <property type="entry name" value="SANT_dom"/>
</dbReference>
<dbReference type="InterPro" id="IPR009057">
    <property type="entry name" value="Homeodomain-like_sf"/>
</dbReference>
<evidence type="ECO:0000256" key="6">
    <source>
        <dbReference type="ARBA" id="ARBA00023015"/>
    </source>
</evidence>
<evidence type="ECO:0000256" key="5">
    <source>
        <dbReference type="ARBA" id="ARBA00022833"/>
    </source>
</evidence>
<dbReference type="Gene3D" id="1.10.10.60">
    <property type="entry name" value="Homeodomain-like"/>
    <property type="match status" value="1"/>
</dbReference>
<feature type="compositionally biased region" description="Basic and acidic residues" evidence="12">
    <location>
        <begin position="673"/>
        <end position="685"/>
    </location>
</feature>
<dbReference type="GO" id="GO:0003677">
    <property type="term" value="F:DNA binding"/>
    <property type="evidence" value="ECO:0007669"/>
    <property type="project" value="UniProtKB-KW"/>
</dbReference>
<dbReference type="GeneID" id="116196172"/>
<evidence type="ECO:0000256" key="7">
    <source>
        <dbReference type="ARBA" id="ARBA00023125"/>
    </source>
</evidence>
<feature type="compositionally biased region" description="Polar residues" evidence="12">
    <location>
        <begin position="701"/>
        <end position="718"/>
    </location>
</feature>
<keyword evidence="4 10" id="KW-0863">Zinc-finger</keyword>
<feature type="compositionally biased region" description="Pro residues" evidence="12">
    <location>
        <begin position="909"/>
        <end position="924"/>
    </location>
</feature>
<feature type="compositionally biased region" description="Basic and acidic residues" evidence="12">
    <location>
        <begin position="769"/>
        <end position="778"/>
    </location>
</feature>
<dbReference type="PROSITE" id="PS50090">
    <property type="entry name" value="MYB_LIKE"/>
    <property type="match status" value="1"/>
</dbReference>
<dbReference type="Pfam" id="PF00569">
    <property type="entry name" value="ZZ"/>
    <property type="match status" value="1"/>
</dbReference>
<reference evidence="19" key="2">
    <citation type="submission" date="2025-08" db="UniProtKB">
        <authorList>
            <consortium name="RefSeq"/>
        </authorList>
    </citation>
    <scope>IDENTIFICATION</scope>
    <source>
        <tissue evidence="19">Leaf</tissue>
    </source>
</reference>
<gene>
    <name evidence="19" type="primary">LOC116196172</name>
</gene>
<feature type="domain" description="SANT" evidence="16">
    <location>
        <begin position="354"/>
        <end position="405"/>
    </location>
</feature>
<dbReference type="InterPro" id="IPR041984">
    <property type="entry name" value="Rsc8/Ssr1/Ssr2_ZZ"/>
</dbReference>
<evidence type="ECO:0000256" key="1">
    <source>
        <dbReference type="ARBA" id="ARBA00004123"/>
    </source>
</evidence>
<dbReference type="Gene3D" id="3.30.60.90">
    <property type="match status" value="1"/>
</dbReference>
<feature type="domain" description="SWIRM" evidence="15">
    <location>
        <begin position="137"/>
        <end position="234"/>
    </location>
</feature>
<feature type="compositionally biased region" description="Basic and acidic residues" evidence="12">
    <location>
        <begin position="607"/>
        <end position="624"/>
    </location>
</feature>
<dbReference type="Pfam" id="PF04433">
    <property type="entry name" value="SWIRM"/>
    <property type="match status" value="1"/>
</dbReference>
<keyword evidence="18" id="KW-1185">Reference proteome</keyword>
<keyword evidence="11" id="KW-0175">Coiled coil</keyword>
<accession>A0A6P8CCL2</accession>
<dbReference type="SMART" id="SM00291">
    <property type="entry name" value="ZnF_ZZ"/>
    <property type="match status" value="1"/>
</dbReference>
<dbReference type="Proteomes" id="UP000515151">
    <property type="component" value="Chromosome 2"/>
</dbReference>
<feature type="domain" description="ZZ-type" evidence="14">
    <location>
        <begin position="297"/>
        <end position="351"/>
    </location>
</feature>
<dbReference type="InterPro" id="IPR017930">
    <property type="entry name" value="Myb_dom"/>
</dbReference>
<dbReference type="PROSITE" id="PS50934">
    <property type="entry name" value="SWIRM"/>
    <property type="match status" value="1"/>
</dbReference>
<feature type="compositionally biased region" description="Basic and acidic residues" evidence="12">
    <location>
        <begin position="725"/>
        <end position="757"/>
    </location>
</feature>
<keyword evidence="8" id="KW-0804">Transcription</keyword>
<evidence type="ECO:0000256" key="2">
    <source>
        <dbReference type="ARBA" id="ARBA00022473"/>
    </source>
</evidence>
<evidence type="ECO:0000259" key="16">
    <source>
        <dbReference type="PROSITE" id="PS51293"/>
    </source>
</evidence>
<dbReference type="PROSITE" id="PS51293">
    <property type="entry name" value="SANT"/>
    <property type="match status" value="1"/>
</dbReference>
<feature type="domain" description="Myb-like" evidence="13">
    <location>
        <begin position="357"/>
        <end position="401"/>
    </location>
</feature>
<dbReference type="CDD" id="cd00167">
    <property type="entry name" value="SANT"/>
    <property type="match status" value="1"/>
</dbReference>
<dbReference type="Gene3D" id="1.10.10.10">
    <property type="entry name" value="Winged helix-like DNA-binding domain superfamily/Winged helix DNA-binding domain"/>
    <property type="match status" value="1"/>
</dbReference>
<evidence type="ECO:0000256" key="12">
    <source>
        <dbReference type="SAM" id="MobiDB-lite"/>
    </source>
</evidence>
<proteinExistence type="predicted"/>
<dbReference type="PROSITE" id="PS51294">
    <property type="entry name" value="HTH_MYB"/>
    <property type="match status" value="1"/>
</dbReference>
<feature type="compositionally biased region" description="Polar residues" evidence="12">
    <location>
        <begin position="758"/>
        <end position="768"/>
    </location>
</feature>
<dbReference type="OrthoDB" id="118550at2759"/>
<feature type="domain" description="HTH myb-type" evidence="17">
    <location>
        <begin position="357"/>
        <end position="393"/>
    </location>
</feature>
<feature type="compositionally biased region" description="Basic residues" evidence="12">
    <location>
        <begin position="26"/>
        <end position="36"/>
    </location>
</feature>
<feature type="compositionally biased region" description="Basic and acidic residues" evidence="12">
    <location>
        <begin position="459"/>
        <end position="498"/>
    </location>
</feature>
<name>A0A6P8CCL2_PUNGR</name>
<feature type="region of interest" description="Disordered" evidence="12">
    <location>
        <begin position="1"/>
        <end position="97"/>
    </location>
</feature>
<keyword evidence="7" id="KW-0238">DNA-binding</keyword>
<dbReference type="PANTHER" id="PTHR12802">
    <property type="entry name" value="SWI/SNF COMPLEX-RELATED"/>
    <property type="match status" value="1"/>
</dbReference>
<dbReference type="AlphaFoldDB" id="A0A6P8CCL2"/>
<dbReference type="GO" id="GO:0008270">
    <property type="term" value="F:zinc ion binding"/>
    <property type="evidence" value="ECO:0007669"/>
    <property type="project" value="UniProtKB-KW"/>
</dbReference>
<dbReference type="InterPro" id="IPR001005">
    <property type="entry name" value="SANT/Myb"/>
</dbReference>
<dbReference type="SUPFAM" id="SSF57850">
    <property type="entry name" value="RING/U-box"/>
    <property type="match status" value="1"/>
</dbReference>
<dbReference type="CDD" id="cd02336">
    <property type="entry name" value="ZZ_RSC8"/>
    <property type="match status" value="1"/>
</dbReference>
<evidence type="ECO:0000259" key="15">
    <source>
        <dbReference type="PROSITE" id="PS50934"/>
    </source>
</evidence>
<evidence type="ECO:0000259" key="13">
    <source>
        <dbReference type="PROSITE" id="PS50090"/>
    </source>
</evidence>
<evidence type="ECO:0000256" key="11">
    <source>
        <dbReference type="SAM" id="Coils"/>
    </source>
</evidence>
<dbReference type="FunFam" id="1.10.10.60:FF:000014">
    <property type="entry name" value="SWI/SNF complex subunit SMARCC2 isoform C"/>
    <property type="match status" value="1"/>
</dbReference>
<evidence type="ECO:0000256" key="4">
    <source>
        <dbReference type="ARBA" id="ARBA00022771"/>
    </source>
</evidence>
<feature type="region of interest" description="Disordered" evidence="12">
    <location>
        <begin position="900"/>
        <end position="940"/>
    </location>
</feature>
<feature type="region of interest" description="Disordered" evidence="12">
    <location>
        <begin position="418"/>
        <end position="498"/>
    </location>
</feature>
<dbReference type="Pfam" id="PF16495">
    <property type="entry name" value="SWIRM-assoc_1"/>
    <property type="match status" value="1"/>
</dbReference>
<feature type="region of interest" description="Disordered" evidence="12">
    <location>
        <begin position="606"/>
        <end position="785"/>
    </location>
</feature>
<dbReference type="Pfam" id="PF00249">
    <property type="entry name" value="Myb_DNA-binding"/>
    <property type="match status" value="1"/>
</dbReference>
<evidence type="ECO:0000259" key="14">
    <source>
        <dbReference type="PROSITE" id="PS50135"/>
    </source>
</evidence>
<dbReference type="InterPro" id="IPR043145">
    <property type="entry name" value="Znf_ZZ_sf"/>
</dbReference>
<evidence type="ECO:0000313" key="19">
    <source>
        <dbReference type="RefSeq" id="XP_031381622.1"/>
    </source>
</evidence>
<feature type="compositionally biased region" description="Basic and acidic residues" evidence="12">
    <location>
        <begin position="652"/>
        <end position="664"/>
    </location>
</feature>
<dbReference type="InterPro" id="IPR032451">
    <property type="entry name" value="SMARCC_C"/>
</dbReference>
<keyword evidence="6" id="KW-0805">Transcription regulation</keyword>